<dbReference type="RefSeq" id="WP_183359675.1">
    <property type="nucleotide sequence ID" value="NZ_BLXZ01000001.1"/>
</dbReference>
<evidence type="ECO:0000259" key="1">
    <source>
        <dbReference type="Pfam" id="PF13474"/>
    </source>
</evidence>
<dbReference type="Gene3D" id="3.10.450.50">
    <property type="match status" value="1"/>
</dbReference>
<dbReference type="InterPro" id="IPR037401">
    <property type="entry name" value="SnoaL-like"/>
</dbReference>
<proteinExistence type="predicted"/>
<accession>A0A6V8N3N8</accession>
<evidence type="ECO:0000313" key="3">
    <source>
        <dbReference type="Proteomes" id="UP000587586"/>
    </source>
</evidence>
<dbReference type="EMBL" id="BLXZ01000001">
    <property type="protein sequence ID" value="GFO67158.1"/>
    <property type="molecule type" value="Genomic_DNA"/>
</dbReference>
<feature type="domain" description="SnoaL-like" evidence="1">
    <location>
        <begin position="23"/>
        <end position="139"/>
    </location>
</feature>
<protein>
    <recommendedName>
        <fullName evidence="1">SnoaL-like domain-containing protein</fullName>
    </recommendedName>
</protein>
<dbReference type="Pfam" id="PF13474">
    <property type="entry name" value="SnoaL_3"/>
    <property type="match status" value="1"/>
</dbReference>
<gene>
    <name evidence="2" type="ORF">GMLC_07370</name>
</gene>
<reference evidence="3" key="1">
    <citation type="submission" date="2020-06" db="EMBL/GenBank/DDBJ databases">
        <title>Draft genomic sequecing of Geomonas sp. Red745.</title>
        <authorList>
            <person name="Itoh H."/>
            <person name="Xu Z.X."/>
            <person name="Ushijima N."/>
            <person name="Masuda Y."/>
            <person name="Shiratori Y."/>
            <person name="Senoo K."/>
        </authorList>
    </citation>
    <scope>NUCLEOTIDE SEQUENCE [LARGE SCALE GENOMIC DNA]</scope>
    <source>
        <strain evidence="3">Red745</strain>
    </source>
</reference>
<organism evidence="2 3">
    <name type="scientific">Geomonas limicola</name>
    <dbReference type="NCBI Taxonomy" id="2740186"/>
    <lineage>
        <taxon>Bacteria</taxon>
        <taxon>Pseudomonadati</taxon>
        <taxon>Thermodesulfobacteriota</taxon>
        <taxon>Desulfuromonadia</taxon>
        <taxon>Geobacterales</taxon>
        <taxon>Geobacteraceae</taxon>
        <taxon>Geomonas</taxon>
    </lineage>
</organism>
<dbReference type="AlphaFoldDB" id="A0A6V8N3N8"/>
<sequence length="157" mass="18275">MLELVQTPVTGKEDPSELTPQLAALSEFYRALNNRDLELMSHNWLQGEQAAMDNPLGGIRRGWEEIKTVYQRLFASPSEYWFEFYDYSLHEQDSLFYVVGRERGQFTAAGISLDMAIRTTRIFTFAQGQWRQVHHHGSIEDPELLQRYQQAVRGNHP</sequence>
<name>A0A6V8N3N8_9BACT</name>
<dbReference type="InterPro" id="IPR032710">
    <property type="entry name" value="NTF2-like_dom_sf"/>
</dbReference>
<comment type="caution">
    <text evidence="2">The sequence shown here is derived from an EMBL/GenBank/DDBJ whole genome shotgun (WGS) entry which is preliminary data.</text>
</comment>
<evidence type="ECO:0000313" key="2">
    <source>
        <dbReference type="EMBL" id="GFO67158.1"/>
    </source>
</evidence>
<dbReference type="SUPFAM" id="SSF54427">
    <property type="entry name" value="NTF2-like"/>
    <property type="match status" value="1"/>
</dbReference>
<dbReference type="Proteomes" id="UP000587586">
    <property type="component" value="Unassembled WGS sequence"/>
</dbReference>
<keyword evidence="3" id="KW-1185">Reference proteome</keyword>